<dbReference type="InterPro" id="IPR051072">
    <property type="entry name" value="CACNG_subunit"/>
</dbReference>
<dbReference type="OrthoDB" id="9990458at2759"/>
<dbReference type="PANTHER" id="PTHR12107:SF0">
    <property type="entry name" value="STARGAZIN (MAMMALIAN CALCIUM CHANNEL) HOMOLOG"/>
    <property type="match status" value="1"/>
</dbReference>
<dbReference type="GO" id="GO:0098943">
    <property type="term" value="P:neurotransmitter receptor transport, postsynaptic endosome to lysosome"/>
    <property type="evidence" value="ECO:0007669"/>
    <property type="project" value="TreeGrafter"/>
</dbReference>
<name>N6T8E9_DENPD</name>
<evidence type="ECO:0000313" key="1">
    <source>
        <dbReference type="EMBL" id="ENN76504.1"/>
    </source>
</evidence>
<reference evidence="1" key="1">
    <citation type="journal article" date="2013" name="Genome Biol.">
        <title>Draft genome of the mountain pine beetle, Dendroctonus ponderosae Hopkins, a major forest pest.</title>
        <authorList>
            <person name="Keeling C.I."/>
            <person name="Yuen M.M."/>
            <person name="Liao N.Y."/>
            <person name="Docking T.R."/>
            <person name="Chan S.K."/>
            <person name="Taylor G.A."/>
            <person name="Palmquist D.L."/>
            <person name="Jackman S.D."/>
            <person name="Nguyen A."/>
            <person name="Li M."/>
            <person name="Henderson H."/>
            <person name="Janes J.K."/>
            <person name="Zhao Y."/>
            <person name="Pandoh P."/>
            <person name="Moore R."/>
            <person name="Sperling F.A."/>
            <person name="Huber D.P."/>
            <person name="Birol I."/>
            <person name="Jones S.J."/>
            <person name="Bohlmann J."/>
        </authorList>
    </citation>
    <scope>NUCLEOTIDE SEQUENCE</scope>
</reference>
<dbReference type="GO" id="GO:0005245">
    <property type="term" value="F:voltage-gated calcium channel activity"/>
    <property type="evidence" value="ECO:0007669"/>
    <property type="project" value="TreeGrafter"/>
</dbReference>
<dbReference type="GO" id="GO:0099590">
    <property type="term" value="P:neurotransmitter receptor internalization"/>
    <property type="evidence" value="ECO:0007669"/>
    <property type="project" value="TreeGrafter"/>
</dbReference>
<organism evidence="1">
    <name type="scientific">Dendroctonus ponderosae</name>
    <name type="common">Mountain pine beetle</name>
    <dbReference type="NCBI Taxonomy" id="77166"/>
    <lineage>
        <taxon>Eukaryota</taxon>
        <taxon>Metazoa</taxon>
        <taxon>Ecdysozoa</taxon>
        <taxon>Arthropoda</taxon>
        <taxon>Hexapoda</taxon>
        <taxon>Insecta</taxon>
        <taxon>Pterygota</taxon>
        <taxon>Neoptera</taxon>
        <taxon>Endopterygota</taxon>
        <taxon>Coleoptera</taxon>
        <taxon>Polyphaga</taxon>
        <taxon>Cucujiformia</taxon>
        <taxon>Curculionidae</taxon>
        <taxon>Scolytinae</taxon>
        <taxon>Dendroctonus</taxon>
    </lineage>
</organism>
<dbReference type="GO" id="GO:0019226">
    <property type="term" value="P:transmission of nerve impulse"/>
    <property type="evidence" value="ECO:0007669"/>
    <property type="project" value="TreeGrafter"/>
</dbReference>
<feature type="non-terminal residue" evidence="1">
    <location>
        <position position="1"/>
    </location>
</feature>
<dbReference type="GO" id="GO:0051968">
    <property type="term" value="P:positive regulation of synaptic transmission, glutamatergic"/>
    <property type="evidence" value="ECO:0007669"/>
    <property type="project" value="TreeGrafter"/>
</dbReference>
<dbReference type="GO" id="GO:0098970">
    <property type="term" value="P:postsynaptic neurotransmitter receptor diffusion trapping"/>
    <property type="evidence" value="ECO:0007669"/>
    <property type="project" value="TreeGrafter"/>
</dbReference>
<dbReference type="GO" id="GO:0098839">
    <property type="term" value="C:postsynaptic density membrane"/>
    <property type="evidence" value="ECO:0007669"/>
    <property type="project" value="TreeGrafter"/>
</dbReference>
<dbReference type="EMBL" id="KB740975">
    <property type="protein sequence ID" value="ENN76504.1"/>
    <property type="molecule type" value="Genomic_DNA"/>
</dbReference>
<accession>N6T8E9</accession>
<dbReference type="Gene3D" id="1.20.140.150">
    <property type="match status" value="1"/>
</dbReference>
<sequence length="379" mass="43264">MSTGLRMWKCEKKNKTGITYVCARKDANGFEKLTVFSSFHRDGLVKTSTPANESIISLKITVQTSKIQHVVSKAAIFFLLAGSIMIAAFMCCMLGQCVRYRGIYTFISGLLFIFTGLIMLLGLIVYISVFKAEVGSKLRPQSQIRPPLFEYRYGYSFLLYAFGLSSVNLTGTGCIFLFIYRYHWRRKQIDELRKGNRAPSIPNLHRTIEPPMPVEYPCRRHPYYYVNSNSTVTFPRSPARNMYHMSPKDSTHESPCTLHRSRFHQSTPSLKDVSASFYDFPPPPTISYQFDERFTNRERGLSRDVTLNTVNTVSTTADVNLDDLPEPYFDDYSPSLPQEFVTFDLDQPLPIRAQSIVSISSRGGSRKTFENDARRTTPV</sequence>
<proteinExistence type="predicted"/>
<dbReference type="GO" id="GO:0032281">
    <property type="term" value="C:AMPA glutamate receptor complex"/>
    <property type="evidence" value="ECO:0007669"/>
    <property type="project" value="TreeGrafter"/>
</dbReference>
<dbReference type="AlphaFoldDB" id="N6T8E9"/>
<dbReference type="HOGENOM" id="CLU_060634_0_0_1"/>
<gene>
    <name evidence="1" type="ORF">YQE_06956</name>
</gene>
<dbReference type="GO" id="GO:0016247">
    <property type="term" value="F:channel regulator activity"/>
    <property type="evidence" value="ECO:0007669"/>
    <property type="project" value="TreeGrafter"/>
</dbReference>
<dbReference type="PANTHER" id="PTHR12107">
    <property type="entry name" value="VOLTAGE-DEPENDENT CALCIUM CHANNEL GAMMA SUBUNIT"/>
    <property type="match status" value="1"/>
</dbReference>
<protein>
    <submittedName>
        <fullName evidence="1">Uncharacterized protein</fullName>
    </submittedName>
</protein>
<dbReference type="OMA" id="YPDDAYH"/>